<reference evidence="1 2" key="1">
    <citation type="submission" date="2019-04" db="EMBL/GenBank/DDBJ databases">
        <title>An improved genome assembly and genetic linkage map for asparagus bean, Vigna unguiculata ssp. sesquipedialis.</title>
        <authorList>
            <person name="Xia Q."/>
            <person name="Zhang R."/>
            <person name="Dong Y."/>
        </authorList>
    </citation>
    <scope>NUCLEOTIDE SEQUENCE [LARGE SCALE GENOMIC DNA]</scope>
    <source>
        <tissue evidence="1">Leaf</tissue>
    </source>
</reference>
<evidence type="ECO:0000313" key="2">
    <source>
        <dbReference type="Proteomes" id="UP000501690"/>
    </source>
</evidence>
<evidence type="ECO:0000313" key="1">
    <source>
        <dbReference type="EMBL" id="QCD78810.1"/>
    </source>
</evidence>
<accession>A0A4D6KQ67</accession>
<sequence>MAEDNLSLIHICAKNTVIAFGCGIPQATLVYIQAICPRKPSMGWNARDAKASDVGPNICSEINVYPFDTRDEEIILTREICVENPNQIGVNVTGELNERFQVLMGDKLWEGEAVIAKERYFNMLVVDDFAIAEGFIEVFLSGAVTDPTINIRIPLLGGHALDTFARGRGGCHGGGVKGVGDGGADVERGGGPRVIFCVLGIRQY</sequence>
<organism evidence="1 2">
    <name type="scientific">Vigna unguiculata</name>
    <name type="common">Cowpea</name>
    <dbReference type="NCBI Taxonomy" id="3917"/>
    <lineage>
        <taxon>Eukaryota</taxon>
        <taxon>Viridiplantae</taxon>
        <taxon>Streptophyta</taxon>
        <taxon>Embryophyta</taxon>
        <taxon>Tracheophyta</taxon>
        <taxon>Spermatophyta</taxon>
        <taxon>Magnoliopsida</taxon>
        <taxon>eudicotyledons</taxon>
        <taxon>Gunneridae</taxon>
        <taxon>Pentapetalae</taxon>
        <taxon>rosids</taxon>
        <taxon>fabids</taxon>
        <taxon>Fabales</taxon>
        <taxon>Fabaceae</taxon>
        <taxon>Papilionoideae</taxon>
        <taxon>50 kb inversion clade</taxon>
        <taxon>NPAAA clade</taxon>
        <taxon>indigoferoid/millettioid clade</taxon>
        <taxon>Phaseoleae</taxon>
        <taxon>Vigna</taxon>
    </lineage>
</organism>
<dbReference type="Proteomes" id="UP000501690">
    <property type="component" value="Linkage Group LG1"/>
</dbReference>
<gene>
    <name evidence="1" type="ORF">DEO72_LG1g2446</name>
</gene>
<keyword evidence="2" id="KW-1185">Reference proteome</keyword>
<protein>
    <submittedName>
        <fullName evidence="1">Uncharacterized protein</fullName>
    </submittedName>
</protein>
<proteinExistence type="predicted"/>
<dbReference type="AlphaFoldDB" id="A0A4D6KQ67"/>
<dbReference type="EMBL" id="CP039345">
    <property type="protein sequence ID" value="QCD78810.1"/>
    <property type="molecule type" value="Genomic_DNA"/>
</dbReference>
<name>A0A4D6KQ67_VIGUN</name>